<dbReference type="RefSeq" id="XP_028479330.1">
    <property type="nucleotide sequence ID" value="XM_028620358.1"/>
</dbReference>
<comment type="caution">
    <text evidence="7">The sequence shown here is derived from an EMBL/GenBank/DDBJ whole genome shotgun (WGS) entry which is preliminary data.</text>
</comment>
<dbReference type="GeneID" id="39589356"/>
<dbReference type="InterPro" id="IPR012340">
    <property type="entry name" value="NA-bd_OB-fold"/>
</dbReference>
<dbReference type="PANTHER" id="PTHR13691">
    <property type="entry name" value="RIBOSOMAL PROTEIN L2"/>
    <property type="match status" value="1"/>
</dbReference>
<dbReference type="PANTHER" id="PTHR13691:SF5">
    <property type="entry name" value="LARGE RIBOSOMAL SUBUNIT PROTEIN UL2M"/>
    <property type="match status" value="1"/>
</dbReference>
<feature type="region of interest" description="Disordered" evidence="4">
    <location>
        <begin position="394"/>
        <end position="450"/>
    </location>
</feature>
<dbReference type="InterPro" id="IPR008991">
    <property type="entry name" value="Translation_prot_SH3-like_sf"/>
</dbReference>
<keyword evidence="2" id="KW-0689">Ribosomal protein</keyword>
<dbReference type="SMART" id="SM01382">
    <property type="entry name" value="Ribosomal_L2_C"/>
    <property type="match status" value="1"/>
</dbReference>
<keyword evidence="3" id="KW-0687">Ribonucleoprotein</keyword>
<dbReference type="InterPro" id="IPR014726">
    <property type="entry name" value="Ribosomal_uL2_dom3"/>
</dbReference>
<proteinExistence type="inferred from homology"/>
<dbReference type="EMBL" id="RSCE01000002">
    <property type="protein sequence ID" value="RSH86545.1"/>
    <property type="molecule type" value="Genomic_DNA"/>
</dbReference>
<dbReference type="AlphaFoldDB" id="A0A427Y637"/>
<dbReference type="Gene3D" id="2.40.50.140">
    <property type="entry name" value="Nucleic acid-binding proteins"/>
    <property type="match status" value="1"/>
</dbReference>
<evidence type="ECO:0000256" key="4">
    <source>
        <dbReference type="SAM" id="MobiDB-lite"/>
    </source>
</evidence>
<dbReference type="GO" id="GO:0003735">
    <property type="term" value="F:structural constituent of ribosome"/>
    <property type="evidence" value="ECO:0007669"/>
    <property type="project" value="InterPro"/>
</dbReference>
<evidence type="ECO:0000256" key="3">
    <source>
        <dbReference type="ARBA" id="ARBA00023274"/>
    </source>
</evidence>
<accession>A0A427Y637</accession>
<dbReference type="InterPro" id="IPR022666">
    <property type="entry name" value="Ribosomal_uL2_RNA-bd_dom"/>
</dbReference>
<evidence type="ECO:0000256" key="2">
    <source>
        <dbReference type="ARBA" id="ARBA00022980"/>
    </source>
</evidence>
<feature type="compositionally biased region" description="Basic residues" evidence="4">
    <location>
        <begin position="403"/>
        <end position="417"/>
    </location>
</feature>
<dbReference type="Proteomes" id="UP000279236">
    <property type="component" value="Unassembled WGS sequence"/>
</dbReference>
<dbReference type="InterPro" id="IPR014722">
    <property type="entry name" value="Rib_uL2_dom2"/>
</dbReference>
<evidence type="ECO:0000313" key="8">
    <source>
        <dbReference type="Proteomes" id="UP000279236"/>
    </source>
</evidence>
<dbReference type="GO" id="GO:0003723">
    <property type="term" value="F:RNA binding"/>
    <property type="evidence" value="ECO:0007669"/>
    <property type="project" value="TreeGrafter"/>
</dbReference>
<dbReference type="InterPro" id="IPR002171">
    <property type="entry name" value="Ribosomal_uL2"/>
</dbReference>
<name>A0A427Y637_9TREE</name>
<dbReference type="SMART" id="SM01383">
    <property type="entry name" value="Ribosomal_L2"/>
    <property type="match status" value="1"/>
</dbReference>
<dbReference type="GO" id="GO:0032543">
    <property type="term" value="P:mitochondrial translation"/>
    <property type="evidence" value="ECO:0007669"/>
    <property type="project" value="TreeGrafter"/>
</dbReference>
<dbReference type="GO" id="GO:0005762">
    <property type="term" value="C:mitochondrial large ribosomal subunit"/>
    <property type="evidence" value="ECO:0007669"/>
    <property type="project" value="TreeGrafter"/>
</dbReference>
<evidence type="ECO:0000313" key="7">
    <source>
        <dbReference type="EMBL" id="RSH86545.1"/>
    </source>
</evidence>
<dbReference type="Pfam" id="PF03947">
    <property type="entry name" value="Ribosomal_L2_C"/>
    <property type="match status" value="1"/>
</dbReference>
<dbReference type="SUPFAM" id="SSF50249">
    <property type="entry name" value="Nucleic acid-binding proteins"/>
    <property type="match status" value="1"/>
</dbReference>
<comment type="similarity">
    <text evidence="1">Belongs to the universal ribosomal protein uL2 family.</text>
</comment>
<keyword evidence="8" id="KW-1185">Reference proteome</keyword>
<reference evidence="7 8" key="1">
    <citation type="submission" date="2018-11" db="EMBL/GenBank/DDBJ databases">
        <title>Genome sequence of Apiotrichum porosum DSM 27194.</title>
        <authorList>
            <person name="Aliyu H."/>
            <person name="Gorte O."/>
            <person name="Ochsenreither K."/>
        </authorList>
    </citation>
    <scope>NUCLEOTIDE SEQUENCE [LARGE SCALE GENOMIC DNA]</scope>
    <source>
        <strain evidence="7 8">DSM 27194</strain>
    </source>
</reference>
<dbReference type="Gene3D" id="2.30.30.30">
    <property type="match status" value="1"/>
</dbReference>
<dbReference type="OrthoDB" id="268576at2759"/>
<feature type="domain" description="Large ribosomal subunit protein uL2 RNA-binding" evidence="6">
    <location>
        <begin position="110"/>
        <end position="224"/>
    </location>
</feature>
<dbReference type="Pfam" id="PF00181">
    <property type="entry name" value="Ribosomal_L2_N"/>
    <property type="match status" value="1"/>
</dbReference>
<feature type="domain" description="Large ribosomal subunit protein uL2 C-terminal" evidence="5">
    <location>
        <begin position="266"/>
        <end position="422"/>
    </location>
</feature>
<organism evidence="7 8">
    <name type="scientific">Apiotrichum porosum</name>
    <dbReference type="NCBI Taxonomy" id="105984"/>
    <lineage>
        <taxon>Eukaryota</taxon>
        <taxon>Fungi</taxon>
        <taxon>Dikarya</taxon>
        <taxon>Basidiomycota</taxon>
        <taxon>Agaricomycotina</taxon>
        <taxon>Tremellomycetes</taxon>
        <taxon>Trichosporonales</taxon>
        <taxon>Trichosporonaceae</taxon>
        <taxon>Apiotrichum</taxon>
    </lineage>
</organism>
<dbReference type="Gene3D" id="4.10.950.10">
    <property type="entry name" value="Ribosomal protein L2, domain 3"/>
    <property type="match status" value="1"/>
</dbReference>
<gene>
    <name evidence="7" type="ORF">EHS24_004813</name>
</gene>
<sequence length="450" mass="48456">MLSRSAVQALRVSRTTVGSTSRPMLASALPARTRSYATEVSNGSWSPEEELLFGGPPPPKTNTDAIMKRYTGKGFPRIPGLRHLVQPFHPHLYQGKPLRDLTIARRRNGGRNCTGRVVNRGVGGGHKQRLRIVDFYRLEPGTHDVVRIEYDPGRSGHIALLHRRGASAAGETRVSAADGAILAEVEPTLPGGNTEARLKRNEVKAGWSYILAPDGLRAGDTVQSFRAGIPEGLVEGWVDPSKAADVVDSIHSTTTRALGLLRSITIKPGNVLPLSLIPPGTNIHNLSTSPDGRMQLCRSAGTFGQVVAHHNDDGHAVGGAEVLKLGGTMGDDGKRLKKAGTVLVKLQSGEVRRLDPTCVATIGMVSNKEHQQRSIAKAGRNRWLGKRPKVRGLAMNACDHPHGGGRGKSKGGKHPRSRTGLLQGVRTRRPKDKDGNKAVVSQRPRGKNRR</sequence>
<dbReference type="SUPFAM" id="SSF50104">
    <property type="entry name" value="Translation proteins SH3-like domain"/>
    <property type="match status" value="1"/>
</dbReference>
<evidence type="ECO:0000256" key="1">
    <source>
        <dbReference type="ARBA" id="ARBA00005636"/>
    </source>
</evidence>
<dbReference type="STRING" id="105984.A0A427Y637"/>
<dbReference type="FunFam" id="4.10.950.10:FF:000001">
    <property type="entry name" value="50S ribosomal protein L2"/>
    <property type="match status" value="1"/>
</dbReference>
<protein>
    <submittedName>
        <fullName evidence="7">Uncharacterized protein</fullName>
    </submittedName>
</protein>
<evidence type="ECO:0000259" key="6">
    <source>
        <dbReference type="SMART" id="SM01383"/>
    </source>
</evidence>
<evidence type="ECO:0000259" key="5">
    <source>
        <dbReference type="SMART" id="SM01382"/>
    </source>
</evidence>
<dbReference type="InterPro" id="IPR022669">
    <property type="entry name" value="Ribosomal_uL2_C"/>
</dbReference>